<name>A0ABX9AMH7_9ENTR</name>
<accession>A0ABX9AMH7</accession>
<reference evidence="1 2" key="1">
    <citation type="submission" date="2021-08" db="EMBL/GenBank/DDBJ databases">
        <title>Culture and genomic analysis of Symbiopectobacterium purcellii sp. nov. gen. nov., isolated from the leafhopper Empoasca decipiens.</title>
        <authorList>
            <person name="Nadal-Jimenez P."/>
            <person name="Siozios S."/>
            <person name="Halliday N."/>
            <person name="Camara M."/>
            <person name="Hurst G.D.D."/>
        </authorList>
    </citation>
    <scope>NUCLEOTIDE SEQUENCE [LARGE SCALE GENOMIC DNA]</scope>
    <source>
        <strain evidence="1 2">SyEd1</strain>
    </source>
</reference>
<dbReference type="InterPro" id="IPR036291">
    <property type="entry name" value="NAD(P)-bd_dom_sf"/>
</dbReference>
<dbReference type="PANTHER" id="PTHR43781">
    <property type="entry name" value="SACCHAROPINE DEHYDROGENASE"/>
    <property type="match status" value="1"/>
</dbReference>
<dbReference type="PANTHER" id="PTHR43781:SF1">
    <property type="entry name" value="SACCHAROPINE DEHYDROGENASE"/>
    <property type="match status" value="1"/>
</dbReference>
<dbReference type="SUPFAM" id="SSF51735">
    <property type="entry name" value="NAD(P)-binding Rossmann-fold domains"/>
    <property type="match status" value="1"/>
</dbReference>
<evidence type="ECO:0000313" key="1">
    <source>
        <dbReference type="EMBL" id="QZN95996.1"/>
    </source>
</evidence>
<dbReference type="Gene3D" id="3.40.50.720">
    <property type="entry name" value="NAD(P)-binding Rossmann-like Domain"/>
    <property type="match status" value="1"/>
</dbReference>
<evidence type="ECO:0008006" key="3">
    <source>
        <dbReference type="Google" id="ProtNLM"/>
    </source>
</evidence>
<evidence type="ECO:0000313" key="2">
    <source>
        <dbReference type="Proteomes" id="UP000825886"/>
    </source>
</evidence>
<protein>
    <recommendedName>
        <fullName evidence="3">Saccharopine dehydrogenase NADP binding domain-containing protein</fullName>
    </recommendedName>
</protein>
<keyword evidence="2" id="KW-1185">Reference proteome</keyword>
<dbReference type="RefSeq" id="WP_222159063.1">
    <property type="nucleotide sequence ID" value="NZ_CP081864.1"/>
</dbReference>
<gene>
    <name evidence="1" type="ORF">K6K13_00355</name>
</gene>
<sequence length="376" mass="40966">MRIAILGAVGNAGRLLAQQLAPELDDRAELLLVGRRDAPLAALCEQINHQAGRTLAHTACADLSDLPRMHAVLAGTQLVVVTAALGEHTAPLAALVLEIGADWLDIMLSTPAKWQALTALAPAMTQQGRCFITDGGFHPGLPAAMARWAANRMDTLTQAEIYAALRIDWQAGSLSDATLAEALDEFTAFDMHIWAQGRRRRLNLFALPRFTFAVPIGQKACTPMPLGEMQALIAAIPTLQRANFYIAGFSPLCDWLLLPAIVMLTRCGARTLALRTLRHMLTHYASSPPPHQLEITLMAEGRVAKDNVSMTLSLSGSDPYLMTVLPTIACIRQWLSDPPFPPGLHHQAMIVEPERFFDDLHHTTLTLSSRVTSLTE</sequence>
<dbReference type="Gene3D" id="3.30.360.10">
    <property type="entry name" value="Dihydrodipicolinate Reductase, domain 2"/>
    <property type="match status" value="1"/>
</dbReference>
<dbReference type="EMBL" id="CP081864">
    <property type="protein sequence ID" value="QZN95996.1"/>
    <property type="molecule type" value="Genomic_DNA"/>
</dbReference>
<dbReference type="Proteomes" id="UP000825886">
    <property type="component" value="Chromosome"/>
</dbReference>
<organism evidence="1 2">
    <name type="scientific">Symbiopectobacterium purcellii</name>
    <dbReference type="NCBI Taxonomy" id="2871826"/>
    <lineage>
        <taxon>Bacteria</taxon>
        <taxon>Pseudomonadati</taxon>
        <taxon>Pseudomonadota</taxon>
        <taxon>Gammaproteobacteria</taxon>
        <taxon>Enterobacterales</taxon>
        <taxon>Enterobacteriaceae</taxon>
    </lineage>
</organism>
<proteinExistence type="predicted"/>